<comment type="similarity">
    <text evidence="1 5">Belongs to the peptidase S8 family.</text>
</comment>
<dbReference type="Pfam" id="PF00082">
    <property type="entry name" value="Peptidase_S8"/>
    <property type="match status" value="1"/>
</dbReference>
<dbReference type="InterPro" id="IPR036852">
    <property type="entry name" value="Peptidase_S8/S53_dom_sf"/>
</dbReference>
<dbReference type="PRINTS" id="PR00723">
    <property type="entry name" value="SUBTILISIN"/>
</dbReference>
<evidence type="ECO:0000313" key="10">
    <source>
        <dbReference type="Proteomes" id="UP001201273"/>
    </source>
</evidence>
<dbReference type="PROSITE" id="PS51892">
    <property type="entry name" value="SUBTILASE"/>
    <property type="match status" value="1"/>
</dbReference>
<dbReference type="PANTHER" id="PTHR43806:SF11">
    <property type="entry name" value="CEREVISIN-RELATED"/>
    <property type="match status" value="1"/>
</dbReference>
<organism evidence="9 10">
    <name type="scientific">Motilimonas cestriensis</name>
    <dbReference type="NCBI Taxonomy" id="2742685"/>
    <lineage>
        <taxon>Bacteria</taxon>
        <taxon>Pseudomonadati</taxon>
        <taxon>Pseudomonadota</taxon>
        <taxon>Gammaproteobacteria</taxon>
        <taxon>Alteromonadales</taxon>
        <taxon>Alteromonadales genera incertae sedis</taxon>
        <taxon>Motilimonas</taxon>
    </lineage>
</organism>
<dbReference type="Gene3D" id="3.40.50.200">
    <property type="entry name" value="Peptidase S8/S53 domain"/>
    <property type="match status" value="1"/>
</dbReference>
<dbReference type="Pfam" id="PF02839">
    <property type="entry name" value="CBM_5_12"/>
    <property type="match status" value="2"/>
</dbReference>
<feature type="active site" description="Charge relay system" evidence="5">
    <location>
        <position position="167"/>
    </location>
</feature>
<dbReference type="SMART" id="SM00495">
    <property type="entry name" value="ChtBD3"/>
    <property type="match status" value="2"/>
</dbReference>
<feature type="compositionally biased region" description="Pro residues" evidence="6">
    <location>
        <begin position="544"/>
        <end position="594"/>
    </location>
</feature>
<dbReference type="SUPFAM" id="SSF52743">
    <property type="entry name" value="Subtilisin-like"/>
    <property type="match status" value="1"/>
</dbReference>
<feature type="region of interest" description="Disordered" evidence="6">
    <location>
        <begin position="524"/>
        <end position="598"/>
    </location>
</feature>
<evidence type="ECO:0000256" key="2">
    <source>
        <dbReference type="ARBA" id="ARBA00022670"/>
    </source>
</evidence>
<sequence>MNQHKKTTLCLAVSAALISFTASADNVQTGFDDNYPQTNRIIVKYKQPSFGVMRAAVSQVRRMEVKEALTANTGFNADYKRTTLTGEEVYELDQWQDNQSLEHVLRDLENNPDVEYAEPDQLMFPMATTNDPSFDKLWGLTNVAGGMNFVDAWPIATGKGVNVAVVDTGYAKHSDLEANILAGYDFISEASMGNDGDGRDADPSDAGDWMKAGECGNNYPRRDADSSWHGTHVAGTIAAVANNGKGIVGGAYDAKILPVRVLGKCGGYSSDIADGVLWAAGARVPGVPVNPNPAKVINLSLGGQGSCARVSQQAFNTARSLGTTIVVAAGNSNKNAANFTPASCQGVITVAALDQYANKASYSNFGKNVDIAAPGGETRYGAAGGIYSTLNAGKTVQAGESYAAYQGTSMAAPHVAALAALMYEAKPDITPDEVERVIKQTAKPFADPNRCIDCGSGVADAKAALTLLATGVVPTVEPTVAPTPTPTLEPVPAGHWDPAKVYVKGNEVIHNNVKWRSKWWNQGVEPGSTQWGPWEKLGSAGTPTPAPTAAPTPAPTPKPTVAPTPQPTVAPTPQPTVAPTPRPTVAPTPVPSVDPTPADSWKNNLVYVAGDVVVHNNKVYQSKWWNRNSEPGTEQWGPWRLITK</sequence>
<dbReference type="InterPro" id="IPR000209">
    <property type="entry name" value="Peptidase_S8/S53_dom"/>
</dbReference>
<dbReference type="Gene3D" id="2.10.10.20">
    <property type="entry name" value="Carbohydrate-binding module superfamily 5/12"/>
    <property type="match status" value="2"/>
</dbReference>
<feature type="active site" description="Charge relay system" evidence="5">
    <location>
        <position position="409"/>
    </location>
</feature>
<reference evidence="9 10" key="1">
    <citation type="journal article" date="2022" name="Environ. Microbiol. Rep.">
        <title>Eco-phylogenetic analyses reveal divergent evolution of vitamin B12 metabolism in the marine bacterial family 'Psychromonadaceae'.</title>
        <authorList>
            <person name="Jin X."/>
            <person name="Yang Y."/>
            <person name="Cao H."/>
            <person name="Gao B."/>
            <person name="Zhao Z."/>
        </authorList>
    </citation>
    <scope>NUCLEOTIDE SEQUENCE [LARGE SCALE GENOMIC DNA]</scope>
    <source>
        <strain evidence="9 10">MKS20</strain>
    </source>
</reference>
<feature type="domain" description="Chitin-binding type-3" evidence="8">
    <location>
        <begin position="598"/>
        <end position="642"/>
    </location>
</feature>
<keyword evidence="3 5" id="KW-0378">Hydrolase</keyword>
<accession>A0ABS8W8L4</accession>
<evidence type="ECO:0000313" key="9">
    <source>
        <dbReference type="EMBL" id="MCE2594838.1"/>
    </source>
</evidence>
<name>A0ABS8W8L4_9GAMM</name>
<evidence type="ECO:0000256" key="5">
    <source>
        <dbReference type="PROSITE-ProRule" id="PRU01240"/>
    </source>
</evidence>
<keyword evidence="7" id="KW-0732">Signal</keyword>
<dbReference type="PANTHER" id="PTHR43806">
    <property type="entry name" value="PEPTIDASE S8"/>
    <property type="match status" value="1"/>
</dbReference>
<evidence type="ECO:0000256" key="1">
    <source>
        <dbReference type="ARBA" id="ARBA00011073"/>
    </source>
</evidence>
<dbReference type="InterPro" id="IPR003610">
    <property type="entry name" value="CBM5/12"/>
</dbReference>
<evidence type="ECO:0000256" key="6">
    <source>
        <dbReference type="SAM" id="MobiDB-lite"/>
    </source>
</evidence>
<keyword evidence="10" id="KW-1185">Reference proteome</keyword>
<feature type="signal peptide" evidence="7">
    <location>
        <begin position="1"/>
        <end position="24"/>
    </location>
</feature>
<dbReference type="InterPro" id="IPR023828">
    <property type="entry name" value="Peptidase_S8_Ser-AS"/>
</dbReference>
<feature type="active site" description="Charge relay system" evidence="5">
    <location>
        <position position="229"/>
    </location>
</feature>
<dbReference type="RefSeq" id="WP_233052350.1">
    <property type="nucleotide sequence ID" value="NZ_JAIMJA010000007.1"/>
</dbReference>
<dbReference type="InterPro" id="IPR036573">
    <property type="entry name" value="CBM_sf_5/12"/>
</dbReference>
<evidence type="ECO:0000256" key="7">
    <source>
        <dbReference type="SAM" id="SignalP"/>
    </source>
</evidence>
<dbReference type="InterPro" id="IPR050131">
    <property type="entry name" value="Peptidase_S8_subtilisin-like"/>
</dbReference>
<evidence type="ECO:0000256" key="4">
    <source>
        <dbReference type="ARBA" id="ARBA00022825"/>
    </source>
</evidence>
<dbReference type="CDD" id="cd12215">
    <property type="entry name" value="ChiC_BD"/>
    <property type="match status" value="2"/>
</dbReference>
<evidence type="ECO:0000256" key="3">
    <source>
        <dbReference type="ARBA" id="ARBA00022801"/>
    </source>
</evidence>
<dbReference type="PROSITE" id="PS00137">
    <property type="entry name" value="SUBTILASE_HIS"/>
    <property type="match status" value="1"/>
</dbReference>
<dbReference type="PROSITE" id="PS00138">
    <property type="entry name" value="SUBTILASE_SER"/>
    <property type="match status" value="1"/>
</dbReference>
<evidence type="ECO:0000259" key="8">
    <source>
        <dbReference type="SMART" id="SM00495"/>
    </source>
</evidence>
<comment type="caution">
    <text evidence="9">The sequence shown here is derived from an EMBL/GenBank/DDBJ whole genome shotgun (WGS) entry which is preliminary data.</text>
</comment>
<dbReference type="CDD" id="cd07496">
    <property type="entry name" value="Peptidases_S8_13"/>
    <property type="match status" value="1"/>
</dbReference>
<dbReference type="EMBL" id="JAIMJA010000007">
    <property type="protein sequence ID" value="MCE2594838.1"/>
    <property type="molecule type" value="Genomic_DNA"/>
</dbReference>
<dbReference type="Proteomes" id="UP001201273">
    <property type="component" value="Unassembled WGS sequence"/>
</dbReference>
<dbReference type="InterPro" id="IPR034176">
    <property type="entry name" value="Peptidases_S8_13"/>
</dbReference>
<keyword evidence="4 5" id="KW-0720">Serine protease</keyword>
<gene>
    <name evidence="9" type="ORF">K6Y31_08425</name>
</gene>
<dbReference type="SUPFAM" id="SSF51055">
    <property type="entry name" value="Carbohydrate binding domain"/>
    <property type="match status" value="2"/>
</dbReference>
<feature type="domain" description="Chitin-binding type-3" evidence="8">
    <location>
        <begin position="493"/>
        <end position="537"/>
    </location>
</feature>
<proteinExistence type="inferred from homology"/>
<dbReference type="InterPro" id="IPR015500">
    <property type="entry name" value="Peptidase_S8_subtilisin-rel"/>
</dbReference>
<feature type="chain" id="PRO_5045445191" evidence="7">
    <location>
        <begin position="25"/>
        <end position="644"/>
    </location>
</feature>
<protein>
    <submittedName>
        <fullName evidence="9">S8 family serine peptidase</fullName>
    </submittedName>
</protein>
<dbReference type="InterPro" id="IPR022398">
    <property type="entry name" value="Peptidase_S8_His-AS"/>
</dbReference>
<keyword evidence="2 5" id="KW-0645">Protease</keyword>